<name>A0A9P0DW59_PHYSR</name>
<keyword evidence="1" id="KW-1133">Transmembrane helix</keyword>
<dbReference type="OrthoDB" id="10459868at2759"/>
<dbReference type="AlphaFoldDB" id="A0A9P0DW59"/>
<gene>
    <name evidence="2" type="ORF">PHYEVI_LOCUS8097</name>
</gene>
<dbReference type="Proteomes" id="UP001153712">
    <property type="component" value="Chromosome 4"/>
</dbReference>
<accession>A0A9P0DW59</accession>
<reference evidence="2" key="1">
    <citation type="submission" date="2022-01" db="EMBL/GenBank/DDBJ databases">
        <authorList>
            <person name="King R."/>
        </authorList>
    </citation>
    <scope>NUCLEOTIDE SEQUENCE</scope>
</reference>
<keyword evidence="1" id="KW-0812">Transmembrane</keyword>
<proteinExistence type="predicted"/>
<sequence length="182" mass="20909">MSLSPASINSMLASNVNVFKQTLPFTPAPKIIRKHYTSHEPYHDHHEHHEHHEEHHYGKKQSRSIALTALTLLAFLFFLHILQQCLHDQVEMSTTPAPTVVMQANIQAKQSAVILSKKAQDRVDESEEEDLKPTTPYGYHVEERTMVTEGVTEGSSLYDYEKYRIPIKMKVVQKNGDRLKHV</sequence>
<feature type="transmembrane region" description="Helical" evidence="1">
    <location>
        <begin position="65"/>
        <end position="82"/>
    </location>
</feature>
<keyword evidence="3" id="KW-1185">Reference proteome</keyword>
<evidence type="ECO:0000256" key="1">
    <source>
        <dbReference type="SAM" id="Phobius"/>
    </source>
</evidence>
<organism evidence="2 3">
    <name type="scientific">Phyllotreta striolata</name>
    <name type="common">Striped flea beetle</name>
    <name type="synonym">Crioceris striolata</name>
    <dbReference type="NCBI Taxonomy" id="444603"/>
    <lineage>
        <taxon>Eukaryota</taxon>
        <taxon>Metazoa</taxon>
        <taxon>Ecdysozoa</taxon>
        <taxon>Arthropoda</taxon>
        <taxon>Hexapoda</taxon>
        <taxon>Insecta</taxon>
        <taxon>Pterygota</taxon>
        <taxon>Neoptera</taxon>
        <taxon>Endopterygota</taxon>
        <taxon>Coleoptera</taxon>
        <taxon>Polyphaga</taxon>
        <taxon>Cucujiformia</taxon>
        <taxon>Chrysomeloidea</taxon>
        <taxon>Chrysomelidae</taxon>
        <taxon>Galerucinae</taxon>
        <taxon>Alticini</taxon>
        <taxon>Phyllotreta</taxon>
    </lineage>
</organism>
<evidence type="ECO:0000313" key="3">
    <source>
        <dbReference type="Proteomes" id="UP001153712"/>
    </source>
</evidence>
<evidence type="ECO:0000313" key="2">
    <source>
        <dbReference type="EMBL" id="CAH1184912.1"/>
    </source>
</evidence>
<protein>
    <submittedName>
        <fullName evidence="2">Uncharacterized protein</fullName>
    </submittedName>
</protein>
<dbReference type="EMBL" id="OU900097">
    <property type="protein sequence ID" value="CAH1184912.1"/>
    <property type="molecule type" value="Genomic_DNA"/>
</dbReference>
<keyword evidence="1" id="KW-0472">Membrane</keyword>